<evidence type="ECO:0000256" key="1">
    <source>
        <dbReference type="SAM" id="Phobius"/>
    </source>
</evidence>
<name>A0A2U2BTP6_9PROT</name>
<protein>
    <submittedName>
        <fullName evidence="2">Uncharacterized protein</fullName>
    </submittedName>
</protein>
<dbReference type="AlphaFoldDB" id="A0A2U2BTP6"/>
<dbReference type="RefSeq" id="WP_109252606.1">
    <property type="nucleotide sequence ID" value="NZ_QEXV01000003.1"/>
</dbReference>
<keyword evidence="1" id="KW-0472">Membrane</keyword>
<proteinExistence type="predicted"/>
<comment type="caution">
    <text evidence="2">The sequence shown here is derived from an EMBL/GenBank/DDBJ whole genome shotgun (WGS) entry which is preliminary data.</text>
</comment>
<accession>A0A2U2BTP6</accession>
<dbReference type="Proteomes" id="UP000245168">
    <property type="component" value="Unassembled WGS sequence"/>
</dbReference>
<gene>
    <name evidence="2" type="ORF">DDZ18_06735</name>
</gene>
<sequence>MPGLVIFLVRHALLGFAIGVVFTGVLLAFDVARLRSLMLGSPSGWLGAGLLAFFVGSTFAAAQMGMAVMLSGREDD</sequence>
<feature type="transmembrane region" description="Helical" evidence="1">
    <location>
        <begin position="12"/>
        <end position="32"/>
    </location>
</feature>
<reference evidence="3" key="1">
    <citation type="submission" date="2018-05" db="EMBL/GenBank/DDBJ databases">
        <authorList>
            <person name="Liu B.-T."/>
        </authorList>
    </citation>
    <scope>NUCLEOTIDE SEQUENCE [LARGE SCALE GENOMIC DNA]</scope>
    <source>
        <strain evidence="3">WD6-1</strain>
    </source>
</reference>
<organism evidence="2 3">
    <name type="scientific">Marinicauda salina</name>
    <dbReference type="NCBI Taxonomy" id="2135793"/>
    <lineage>
        <taxon>Bacteria</taxon>
        <taxon>Pseudomonadati</taxon>
        <taxon>Pseudomonadota</taxon>
        <taxon>Alphaproteobacteria</taxon>
        <taxon>Maricaulales</taxon>
        <taxon>Maricaulaceae</taxon>
        <taxon>Marinicauda</taxon>
    </lineage>
</organism>
<dbReference type="OrthoDB" id="8115457at2"/>
<feature type="transmembrane region" description="Helical" evidence="1">
    <location>
        <begin position="44"/>
        <end position="70"/>
    </location>
</feature>
<evidence type="ECO:0000313" key="2">
    <source>
        <dbReference type="EMBL" id="PWE17375.1"/>
    </source>
</evidence>
<evidence type="ECO:0000313" key="3">
    <source>
        <dbReference type="Proteomes" id="UP000245168"/>
    </source>
</evidence>
<dbReference type="EMBL" id="QEXV01000003">
    <property type="protein sequence ID" value="PWE17375.1"/>
    <property type="molecule type" value="Genomic_DNA"/>
</dbReference>
<keyword evidence="1" id="KW-0812">Transmembrane</keyword>
<keyword evidence="3" id="KW-1185">Reference proteome</keyword>
<keyword evidence="1" id="KW-1133">Transmembrane helix</keyword>